<keyword evidence="3" id="KW-0813">Transport</keyword>
<dbReference type="FunFam" id="1.10.3470.10:FF:000001">
    <property type="entry name" value="Vitamin B12 ABC transporter permease BtuC"/>
    <property type="match status" value="1"/>
</dbReference>
<dbReference type="Gene3D" id="1.10.3470.10">
    <property type="entry name" value="ABC transporter involved in vitamin B12 uptake, BtuC"/>
    <property type="match status" value="1"/>
</dbReference>
<name>A0A5B8LYF6_9HYPH</name>
<reference evidence="9 10" key="1">
    <citation type="submission" date="2019-07" db="EMBL/GenBank/DDBJ databases">
        <title>Full genome sequence of Devosia sp. Gsoil 520.</title>
        <authorList>
            <person name="Im W.-T."/>
        </authorList>
    </citation>
    <scope>NUCLEOTIDE SEQUENCE [LARGE SCALE GENOMIC DNA]</scope>
    <source>
        <strain evidence="9 10">Gsoil 520</strain>
    </source>
</reference>
<comment type="subcellular location">
    <subcellularLocation>
        <location evidence="1">Cell membrane</location>
        <topology evidence="1">Multi-pass membrane protein</topology>
    </subcellularLocation>
</comment>
<dbReference type="InterPro" id="IPR037294">
    <property type="entry name" value="ABC_BtuC-like"/>
</dbReference>
<feature type="transmembrane region" description="Helical" evidence="8">
    <location>
        <begin position="75"/>
        <end position="92"/>
    </location>
</feature>
<comment type="similarity">
    <text evidence="2">Belongs to the binding-protein-dependent transport system permease family. FecCD subfamily.</text>
</comment>
<evidence type="ECO:0000256" key="3">
    <source>
        <dbReference type="ARBA" id="ARBA00022448"/>
    </source>
</evidence>
<dbReference type="KEGG" id="dea:FPZ08_20015"/>
<keyword evidence="10" id="KW-1185">Reference proteome</keyword>
<dbReference type="InterPro" id="IPR000522">
    <property type="entry name" value="ABC_transptr_permease_BtuC"/>
</dbReference>
<evidence type="ECO:0000256" key="7">
    <source>
        <dbReference type="ARBA" id="ARBA00023136"/>
    </source>
</evidence>
<feature type="transmembrane region" description="Helical" evidence="8">
    <location>
        <begin position="252"/>
        <end position="277"/>
    </location>
</feature>
<keyword evidence="6 8" id="KW-1133">Transmembrane helix</keyword>
<gene>
    <name evidence="9" type="ORF">FPZ08_20015</name>
</gene>
<feature type="transmembrane region" description="Helical" evidence="8">
    <location>
        <begin position="104"/>
        <end position="123"/>
    </location>
</feature>
<keyword evidence="7 8" id="KW-0472">Membrane</keyword>
<evidence type="ECO:0000256" key="2">
    <source>
        <dbReference type="ARBA" id="ARBA00007935"/>
    </source>
</evidence>
<dbReference type="CDD" id="cd06550">
    <property type="entry name" value="TM_ABC_iron-siderophores_like"/>
    <property type="match status" value="1"/>
</dbReference>
<evidence type="ECO:0000256" key="5">
    <source>
        <dbReference type="ARBA" id="ARBA00022692"/>
    </source>
</evidence>
<dbReference type="SUPFAM" id="SSF81345">
    <property type="entry name" value="ABC transporter involved in vitamin B12 uptake, BtuC"/>
    <property type="match status" value="1"/>
</dbReference>
<proteinExistence type="inferred from homology"/>
<feature type="transmembrane region" description="Helical" evidence="8">
    <location>
        <begin position="162"/>
        <end position="183"/>
    </location>
</feature>
<evidence type="ECO:0000256" key="1">
    <source>
        <dbReference type="ARBA" id="ARBA00004651"/>
    </source>
</evidence>
<dbReference type="PANTHER" id="PTHR30472:SF1">
    <property type="entry name" value="FE(3+) DICITRATE TRANSPORT SYSTEM PERMEASE PROTEIN FECC-RELATED"/>
    <property type="match status" value="1"/>
</dbReference>
<keyword evidence="4" id="KW-1003">Cell membrane</keyword>
<sequence>MTSATATDTVLTARHPVRAWSGVPVLLAVLVGAFLLHIAVGAKPLPLGTVIEALTQFDPKVFDQVIIMNLRLPRAVLAVVVGASLSLAGALMQGVTRNPLADPGLLGLTAGASFAVVMVTAFTGMTNAALVPWIAMVGALGAALVVYFIARFVPGGATPLSLTLSGAAISAFLGALISIAHLLGEDTFENLRVWLTGGLAGRDINLLWYVGPWIAIALAAGLALAPRVTVLAMGDEVAQGLGVRTGRLKVQLLAVVVVLTACSVALAGPLGFIGLVIPHIVRLYVGSDYRWIVPYAALTGAVYLLGVDIIARIAIPPREISTGIITAMVGAPLFVHLVRQRTR</sequence>
<evidence type="ECO:0000313" key="9">
    <source>
        <dbReference type="EMBL" id="QDZ12829.1"/>
    </source>
</evidence>
<dbReference type="Pfam" id="PF01032">
    <property type="entry name" value="FecCD"/>
    <property type="match status" value="1"/>
</dbReference>
<keyword evidence="5 8" id="KW-0812">Transmembrane</keyword>
<feature type="transmembrane region" description="Helical" evidence="8">
    <location>
        <begin position="320"/>
        <end position="338"/>
    </location>
</feature>
<dbReference type="EMBL" id="CP042304">
    <property type="protein sequence ID" value="QDZ12829.1"/>
    <property type="molecule type" value="Genomic_DNA"/>
</dbReference>
<dbReference type="PANTHER" id="PTHR30472">
    <property type="entry name" value="FERRIC ENTEROBACTIN TRANSPORT SYSTEM PERMEASE PROTEIN"/>
    <property type="match status" value="1"/>
</dbReference>
<dbReference type="Proteomes" id="UP000315364">
    <property type="component" value="Chromosome"/>
</dbReference>
<accession>A0A5B8LYF6</accession>
<organism evidence="9 10">
    <name type="scientific">Devosia ginsengisoli</name>
    <dbReference type="NCBI Taxonomy" id="400770"/>
    <lineage>
        <taxon>Bacteria</taxon>
        <taxon>Pseudomonadati</taxon>
        <taxon>Pseudomonadota</taxon>
        <taxon>Alphaproteobacteria</taxon>
        <taxon>Hyphomicrobiales</taxon>
        <taxon>Devosiaceae</taxon>
        <taxon>Devosia</taxon>
    </lineage>
</organism>
<evidence type="ECO:0000256" key="8">
    <source>
        <dbReference type="SAM" id="Phobius"/>
    </source>
</evidence>
<feature type="transmembrane region" description="Helical" evidence="8">
    <location>
        <begin position="20"/>
        <end position="40"/>
    </location>
</feature>
<evidence type="ECO:0000256" key="4">
    <source>
        <dbReference type="ARBA" id="ARBA00022475"/>
    </source>
</evidence>
<dbReference type="AlphaFoldDB" id="A0A5B8LYF6"/>
<evidence type="ECO:0000313" key="10">
    <source>
        <dbReference type="Proteomes" id="UP000315364"/>
    </source>
</evidence>
<feature type="transmembrane region" description="Helical" evidence="8">
    <location>
        <begin position="130"/>
        <end position="150"/>
    </location>
</feature>
<evidence type="ECO:0000256" key="6">
    <source>
        <dbReference type="ARBA" id="ARBA00022989"/>
    </source>
</evidence>
<dbReference type="OrthoDB" id="9811975at2"/>
<protein>
    <submittedName>
        <fullName evidence="9">Iron ABC transporter permease</fullName>
    </submittedName>
</protein>
<dbReference type="GO" id="GO:0033214">
    <property type="term" value="P:siderophore-iron import into cell"/>
    <property type="evidence" value="ECO:0007669"/>
    <property type="project" value="TreeGrafter"/>
</dbReference>
<feature type="transmembrane region" description="Helical" evidence="8">
    <location>
        <begin position="289"/>
        <end position="314"/>
    </location>
</feature>
<dbReference type="GO" id="GO:0022857">
    <property type="term" value="F:transmembrane transporter activity"/>
    <property type="evidence" value="ECO:0007669"/>
    <property type="project" value="InterPro"/>
</dbReference>
<dbReference type="GO" id="GO:0005886">
    <property type="term" value="C:plasma membrane"/>
    <property type="evidence" value="ECO:0007669"/>
    <property type="project" value="UniProtKB-SubCell"/>
</dbReference>
<dbReference type="RefSeq" id="WP_146292226.1">
    <property type="nucleotide sequence ID" value="NZ_CP042304.1"/>
</dbReference>
<feature type="transmembrane region" description="Helical" evidence="8">
    <location>
        <begin position="204"/>
        <end position="225"/>
    </location>
</feature>